<dbReference type="EMBL" id="JAEUBE010000158">
    <property type="protein sequence ID" value="KAH3668836.1"/>
    <property type="molecule type" value="Genomic_DNA"/>
</dbReference>
<evidence type="ECO:0000313" key="1">
    <source>
        <dbReference type="EMBL" id="KAH3668836.1"/>
    </source>
</evidence>
<accession>A0A9P8T7I0</accession>
<dbReference type="Proteomes" id="UP000769157">
    <property type="component" value="Unassembled WGS sequence"/>
</dbReference>
<name>A0A9P8T7I0_9ASCO</name>
<comment type="caution">
    <text evidence="1">The sequence shown here is derived from an EMBL/GenBank/DDBJ whole genome shotgun (WGS) entry which is preliminary data.</text>
</comment>
<evidence type="ECO:0000313" key="2">
    <source>
        <dbReference type="Proteomes" id="UP000769157"/>
    </source>
</evidence>
<reference evidence="1" key="1">
    <citation type="journal article" date="2021" name="Open Biol.">
        <title>Shared evolutionary footprints suggest mitochondrial oxidative damage underlies multiple complex I losses in fungi.</title>
        <authorList>
            <person name="Schikora-Tamarit M.A."/>
            <person name="Marcet-Houben M."/>
            <person name="Nosek J."/>
            <person name="Gabaldon T."/>
        </authorList>
    </citation>
    <scope>NUCLEOTIDE SEQUENCE</scope>
    <source>
        <strain evidence="1">CBS6075</strain>
    </source>
</reference>
<dbReference type="RefSeq" id="XP_046063250.1">
    <property type="nucleotide sequence ID" value="XM_046203477.1"/>
</dbReference>
<keyword evidence="2" id="KW-1185">Reference proteome</keyword>
<sequence>MEWSSSLLWFIDLAINEKWPLCGGLNDESSTRICLVNGRMNWLAGAVYTNLKELCPADRIDCNWEVKEDMII</sequence>
<protein>
    <submittedName>
        <fullName evidence="1">Uncharacterized protein</fullName>
    </submittedName>
</protein>
<dbReference type="AlphaFoldDB" id="A0A9P8T7I0"/>
<organism evidence="1 2">
    <name type="scientific">Ogataea philodendri</name>
    <dbReference type="NCBI Taxonomy" id="1378263"/>
    <lineage>
        <taxon>Eukaryota</taxon>
        <taxon>Fungi</taxon>
        <taxon>Dikarya</taxon>
        <taxon>Ascomycota</taxon>
        <taxon>Saccharomycotina</taxon>
        <taxon>Pichiomycetes</taxon>
        <taxon>Pichiales</taxon>
        <taxon>Pichiaceae</taxon>
        <taxon>Ogataea</taxon>
    </lineage>
</organism>
<dbReference type="GeneID" id="70234558"/>
<reference evidence="1" key="2">
    <citation type="submission" date="2021-01" db="EMBL/GenBank/DDBJ databases">
        <authorList>
            <person name="Schikora-Tamarit M.A."/>
        </authorList>
    </citation>
    <scope>NUCLEOTIDE SEQUENCE</scope>
    <source>
        <strain evidence="1">CBS6075</strain>
    </source>
</reference>
<gene>
    <name evidence="1" type="ORF">OGAPHI_002591</name>
</gene>
<proteinExistence type="predicted"/>